<dbReference type="PROSITE" id="PS00027">
    <property type="entry name" value="HOMEOBOX_1"/>
    <property type="match status" value="1"/>
</dbReference>
<dbReference type="Pfam" id="PF00046">
    <property type="entry name" value="Homeodomain"/>
    <property type="match status" value="1"/>
</dbReference>
<dbReference type="Ensembl" id="ENSCRFT00000001336.1">
    <property type="protein sequence ID" value="ENSCRFP00000001277.1"/>
    <property type="gene ID" value="ENSCRFG00000001078.1"/>
</dbReference>
<sequence>MLALGQMDGAPRQGAFLLGSPPLAALHSMAEMKAPLYPAYPLPAGPASSSSASASPASASPSPPLGSPGPRRPPPPAAGGLSALGTAPPQLSAATPHGINDILSRPSMPLPGAALASASPSASSAAPAGLLAGLPRFGSLSPPPPPPPALYFSPGAAAAAAAVAAGRYPKPLAELPGRTPIFWPGVMQSPPWRDARLACAPHQGSILLDKDGKRKHTRPTFSGQQIFALEKTFEQTKYLAGPERARLAYSLGMTESQVKVWFQNRRTKWRKKHAAEMATAKKKQDSETERLKGASENEEEDDDYNKPLDPNSDDEKITQLLKKHKPGGGGLLLHPPEGEASV</sequence>
<evidence type="ECO:0000256" key="5">
    <source>
        <dbReference type="PROSITE-ProRule" id="PRU00108"/>
    </source>
</evidence>
<evidence type="ECO:0000256" key="7">
    <source>
        <dbReference type="SAM" id="MobiDB-lite"/>
    </source>
</evidence>
<evidence type="ECO:0000259" key="8">
    <source>
        <dbReference type="PROSITE" id="PS50071"/>
    </source>
</evidence>
<dbReference type="PANTHER" id="PTHR24340">
    <property type="entry name" value="HOMEOBOX PROTEIN NKX"/>
    <property type="match status" value="1"/>
</dbReference>
<feature type="region of interest" description="Disordered" evidence="7">
    <location>
        <begin position="40"/>
        <end position="105"/>
    </location>
</feature>
<dbReference type="SMART" id="SM00389">
    <property type="entry name" value="HOX"/>
    <property type="match status" value="1"/>
</dbReference>
<reference evidence="9" key="1">
    <citation type="submission" date="2025-08" db="UniProtKB">
        <authorList>
            <consortium name="Ensembl"/>
        </authorList>
    </citation>
    <scope>IDENTIFICATION</scope>
</reference>
<feature type="compositionally biased region" description="Low complexity" evidence="7">
    <location>
        <begin position="332"/>
        <end position="342"/>
    </location>
</feature>
<dbReference type="InterPro" id="IPR000047">
    <property type="entry name" value="HTH_motif"/>
</dbReference>
<dbReference type="GO" id="GO:0005634">
    <property type="term" value="C:nucleus"/>
    <property type="evidence" value="ECO:0007669"/>
    <property type="project" value="UniProtKB-SubCell"/>
</dbReference>
<dbReference type="GO" id="GO:0000978">
    <property type="term" value="F:RNA polymerase II cis-regulatory region sequence-specific DNA binding"/>
    <property type="evidence" value="ECO:0007669"/>
    <property type="project" value="TreeGrafter"/>
</dbReference>
<feature type="domain" description="Homeobox" evidence="8">
    <location>
        <begin position="212"/>
        <end position="272"/>
    </location>
</feature>
<keyword evidence="10" id="KW-1185">Reference proteome</keyword>
<dbReference type="Gene3D" id="1.10.10.60">
    <property type="entry name" value="Homeodomain-like"/>
    <property type="match status" value="1"/>
</dbReference>
<keyword evidence="2 5" id="KW-0238">DNA-binding</keyword>
<dbReference type="InterPro" id="IPR001356">
    <property type="entry name" value="HD"/>
</dbReference>
<dbReference type="InterPro" id="IPR009057">
    <property type="entry name" value="Homeodomain-like_sf"/>
</dbReference>
<comment type="subcellular location">
    <subcellularLocation>
        <location evidence="1 5 6">Nucleus</location>
    </subcellularLocation>
</comment>
<evidence type="ECO:0000313" key="9">
    <source>
        <dbReference type="Ensembl" id="ENSCRFP00000001277.1"/>
    </source>
</evidence>
<dbReference type="PRINTS" id="PR00031">
    <property type="entry name" value="HTHREPRESSR"/>
</dbReference>
<organism evidence="9 10">
    <name type="scientific">Cyanoderma ruficeps</name>
    <name type="common">rufous-capped babbler</name>
    <dbReference type="NCBI Taxonomy" id="181631"/>
    <lineage>
        <taxon>Eukaryota</taxon>
        <taxon>Metazoa</taxon>
        <taxon>Chordata</taxon>
        <taxon>Craniata</taxon>
        <taxon>Vertebrata</taxon>
        <taxon>Euteleostomi</taxon>
        <taxon>Archelosauria</taxon>
        <taxon>Archosauria</taxon>
        <taxon>Dinosauria</taxon>
        <taxon>Saurischia</taxon>
        <taxon>Theropoda</taxon>
        <taxon>Coelurosauria</taxon>
        <taxon>Aves</taxon>
        <taxon>Neognathae</taxon>
        <taxon>Neoaves</taxon>
        <taxon>Telluraves</taxon>
        <taxon>Australaves</taxon>
        <taxon>Passeriformes</taxon>
        <taxon>Sylvioidea</taxon>
        <taxon>Timaliidae</taxon>
        <taxon>Cyanoderma</taxon>
    </lineage>
</organism>
<dbReference type="PROSITE" id="PS50071">
    <property type="entry name" value="HOMEOBOX_2"/>
    <property type="match status" value="1"/>
</dbReference>
<dbReference type="PANTHER" id="PTHR24340:SF31">
    <property type="entry name" value="HOMEOBOX PROTEIN NKX-6.1"/>
    <property type="match status" value="1"/>
</dbReference>
<dbReference type="GO" id="GO:0030154">
    <property type="term" value="P:cell differentiation"/>
    <property type="evidence" value="ECO:0007669"/>
    <property type="project" value="TreeGrafter"/>
</dbReference>
<dbReference type="InterPro" id="IPR050394">
    <property type="entry name" value="Homeobox_NK-like"/>
</dbReference>
<evidence type="ECO:0000256" key="1">
    <source>
        <dbReference type="ARBA" id="ARBA00004123"/>
    </source>
</evidence>
<dbReference type="GO" id="GO:0000981">
    <property type="term" value="F:DNA-binding transcription factor activity, RNA polymerase II-specific"/>
    <property type="evidence" value="ECO:0007669"/>
    <property type="project" value="InterPro"/>
</dbReference>
<dbReference type="PRINTS" id="PR00024">
    <property type="entry name" value="HOMEOBOX"/>
</dbReference>
<dbReference type="AlphaFoldDB" id="A0A8C3NSR5"/>
<feature type="region of interest" description="Disordered" evidence="7">
    <location>
        <begin position="272"/>
        <end position="342"/>
    </location>
</feature>
<feature type="compositionally biased region" description="Pro residues" evidence="7">
    <location>
        <begin position="61"/>
        <end position="77"/>
    </location>
</feature>
<evidence type="ECO:0000256" key="2">
    <source>
        <dbReference type="ARBA" id="ARBA00023125"/>
    </source>
</evidence>
<dbReference type="CDD" id="cd00086">
    <property type="entry name" value="homeodomain"/>
    <property type="match status" value="1"/>
</dbReference>
<evidence type="ECO:0000256" key="6">
    <source>
        <dbReference type="RuleBase" id="RU000682"/>
    </source>
</evidence>
<name>A0A8C3NSR5_9PASS</name>
<proteinExistence type="predicted"/>
<feature type="compositionally biased region" description="Low complexity" evidence="7">
    <location>
        <begin position="78"/>
        <end position="89"/>
    </location>
</feature>
<dbReference type="SUPFAM" id="SSF46689">
    <property type="entry name" value="Homeodomain-like"/>
    <property type="match status" value="1"/>
</dbReference>
<protein>
    <submittedName>
        <fullName evidence="9">NK6 homeobox 1</fullName>
    </submittedName>
</protein>
<dbReference type="InterPro" id="IPR020479">
    <property type="entry name" value="HD_metazoa"/>
</dbReference>
<evidence type="ECO:0000256" key="4">
    <source>
        <dbReference type="ARBA" id="ARBA00023242"/>
    </source>
</evidence>
<keyword evidence="4 5" id="KW-0539">Nucleus</keyword>
<evidence type="ECO:0000256" key="3">
    <source>
        <dbReference type="ARBA" id="ARBA00023155"/>
    </source>
</evidence>
<feature type="compositionally biased region" description="Low complexity" evidence="7">
    <location>
        <begin position="45"/>
        <end position="60"/>
    </location>
</feature>
<reference evidence="9" key="2">
    <citation type="submission" date="2025-09" db="UniProtKB">
        <authorList>
            <consortium name="Ensembl"/>
        </authorList>
    </citation>
    <scope>IDENTIFICATION</scope>
</reference>
<feature type="DNA-binding region" description="Homeobox" evidence="5">
    <location>
        <begin position="214"/>
        <end position="273"/>
    </location>
</feature>
<dbReference type="InterPro" id="IPR017970">
    <property type="entry name" value="Homeobox_CS"/>
</dbReference>
<keyword evidence="3 5" id="KW-0371">Homeobox</keyword>
<accession>A0A8C3NSR5</accession>
<dbReference type="Proteomes" id="UP000694396">
    <property type="component" value="Unplaced"/>
</dbReference>
<dbReference type="FunFam" id="1.10.10.60:FF:000067">
    <property type="entry name" value="NK6 homeobox 1"/>
    <property type="match status" value="1"/>
</dbReference>
<evidence type="ECO:0000313" key="10">
    <source>
        <dbReference type="Proteomes" id="UP000694396"/>
    </source>
</evidence>
<feature type="compositionally biased region" description="Basic and acidic residues" evidence="7">
    <location>
        <begin position="282"/>
        <end position="295"/>
    </location>
</feature>